<dbReference type="SUPFAM" id="SSF53756">
    <property type="entry name" value="UDP-Glycosyltransferase/glycogen phosphorylase"/>
    <property type="match status" value="1"/>
</dbReference>
<evidence type="ECO:0000259" key="1">
    <source>
        <dbReference type="Pfam" id="PF00534"/>
    </source>
</evidence>
<dbReference type="Proteomes" id="UP000590740">
    <property type="component" value="Unassembled WGS sequence"/>
</dbReference>
<dbReference type="AlphaFoldDB" id="A0A7W8DJC6"/>
<dbReference type="InterPro" id="IPR028098">
    <property type="entry name" value="Glyco_trans_4-like_N"/>
</dbReference>
<dbReference type="Pfam" id="PF13439">
    <property type="entry name" value="Glyco_transf_4"/>
    <property type="match status" value="1"/>
</dbReference>
<dbReference type="InterPro" id="IPR001296">
    <property type="entry name" value="Glyco_trans_1"/>
</dbReference>
<evidence type="ECO:0000313" key="3">
    <source>
        <dbReference type="EMBL" id="MBB5031895.1"/>
    </source>
</evidence>
<dbReference type="Pfam" id="PF00534">
    <property type="entry name" value="Glycos_transf_1"/>
    <property type="match status" value="1"/>
</dbReference>
<comment type="caution">
    <text evidence="3">The sequence shown here is derived from an EMBL/GenBank/DDBJ whole genome shotgun (WGS) entry which is preliminary data.</text>
</comment>
<gene>
    <name evidence="3" type="ORF">HNQ65_001463</name>
</gene>
<protein>
    <submittedName>
        <fullName evidence="3">Glycosyltransferase involved in cell wall biosynthesis</fullName>
    </submittedName>
</protein>
<keyword evidence="4" id="KW-1185">Reference proteome</keyword>
<dbReference type="InterPro" id="IPR050194">
    <property type="entry name" value="Glycosyltransferase_grp1"/>
</dbReference>
<accession>A0A7W8DJC6</accession>
<dbReference type="CDD" id="cd03814">
    <property type="entry name" value="GT4-like"/>
    <property type="match status" value="1"/>
</dbReference>
<feature type="domain" description="Glycosyltransferase subfamily 4-like N-terminal" evidence="2">
    <location>
        <begin position="14"/>
        <end position="175"/>
    </location>
</feature>
<evidence type="ECO:0000313" key="4">
    <source>
        <dbReference type="Proteomes" id="UP000590740"/>
    </source>
</evidence>
<organism evidence="3 4">
    <name type="scientific">Prosthecobacter vanneervenii</name>
    <dbReference type="NCBI Taxonomy" id="48466"/>
    <lineage>
        <taxon>Bacteria</taxon>
        <taxon>Pseudomonadati</taxon>
        <taxon>Verrucomicrobiota</taxon>
        <taxon>Verrucomicrobiia</taxon>
        <taxon>Verrucomicrobiales</taxon>
        <taxon>Verrucomicrobiaceae</taxon>
        <taxon>Prosthecobacter</taxon>
    </lineage>
</organism>
<dbReference type="PANTHER" id="PTHR45947">
    <property type="entry name" value="SULFOQUINOVOSYL TRANSFERASE SQD2"/>
    <property type="match status" value="1"/>
</dbReference>
<dbReference type="RefSeq" id="WP_184338824.1">
    <property type="nucleotide sequence ID" value="NZ_JACHIG010000002.1"/>
</dbReference>
<evidence type="ECO:0000259" key="2">
    <source>
        <dbReference type="Pfam" id="PF13439"/>
    </source>
</evidence>
<proteinExistence type="predicted"/>
<feature type="domain" description="Glycosyl transferase family 1" evidence="1">
    <location>
        <begin position="186"/>
        <end position="325"/>
    </location>
</feature>
<reference evidence="3 4" key="1">
    <citation type="submission" date="2020-08" db="EMBL/GenBank/DDBJ databases">
        <title>Genomic Encyclopedia of Type Strains, Phase IV (KMG-IV): sequencing the most valuable type-strain genomes for metagenomic binning, comparative biology and taxonomic classification.</title>
        <authorList>
            <person name="Goeker M."/>
        </authorList>
    </citation>
    <scope>NUCLEOTIDE SEQUENCE [LARGE SCALE GENOMIC DNA]</scope>
    <source>
        <strain evidence="3 4">DSM 12252</strain>
    </source>
</reference>
<dbReference type="Gene3D" id="3.40.50.2000">
    <property type="entry name" value="Glycogen Phosphorylase B"/>
    <property type="match status" value="2"/>
</dbReference>
<dbReference type="EMBL" id="JACHIG010000002">
    <property type="protein sequence ID" value="MBB5031895.1"/>
    <property type="molecule type" value="Genomic_DNA"/>
</dbReference>
<dbReference type="GO" id="GO:0016757">
    <property type="term" value="F:glycosyltransferase activity"/>
    <property type="evidence" value="ECO:0007669"/>
    <property type="project" value="InterPro"/>
</dbReference>
<sequence length="373" mass="41355">MRVLIVTDTYPPDINGVARTLHTLGMGLVKRGHVVEVVTTVESQEGLQRHVMHSMPLPGYPGLRFGFASTRQMLELFDTFRPDVLYVATETLMGISAIRAAGKRDIPVVSGFHTNFQNYLEDYHLPGLETVAQGVLRTIHNQTARTLTPSADTAAMLERWGIQNVGVLGRGVDTEMFDPIRRDAVLRRSWGADESTPVAIYVGRVAAEKNLELVVRAYDVFKEVQPKARMVIVGNGPRLESLKAERPEFHYAGARTGEDLAAHYASGDVFLFPSITETFGNVVLEAMAAGLGVVAYDYAAPRLLIRSGENGWLAPFNETEAFLAQARVAAEAWQNGELRFAARQSAFDLGWERVIEQFEHELASVMQRKEIVK</sequence>
<keyword evidence="3" id="KW-0808">Transferase</keyword>
<name>A0A7W8DJC6_9BACT</name>
<dbReference type="PANTHER" id="PTHR45947:SF3">
    <property type="entry name" value="SULFOQUINOVOSYL TRANSFERASE SQD2"/>
    <property type="match status" value="1"/>
</dbReference>